<dbReference type="Pfam" id="PF01926">
    <property type="entry name" value="MMR_HSR1"/>
    <property type="match status" value="1"/>
</dbReference>
<dbReference type="AlphaFoldDB" id="A0A177EHR4"/>
<dbReference type="InterPro" id="IPR024929">
    <property type="entry name" value="GNL2_CP_dom"/>
</dbReference>
<dbReference type="Pfam" id="PF08153">
    <property type="entry name" value="NGP1NT"/>
    <property type="match status" value="1"/>
</dbReference>
<dbReference type="InterPro" id="IPR012971">
    <property type="entry name" value="NOG2_N_dom"/>
</dbReference>
<evidence type="ECO:0000313" key="10">
    <source>
        <dbReference type="Proteomes" id="UP000185944"/>
    </source>
</evidence>
<feature type="domain" description="CP-type G" evidence="8">
    <location>
        <begin position="169"/>
        <end position="330"/>
    </location>
</feature>
<protein>
    <recommendedName>
        <fullName evidence="3 7">Nucleolar GTP-binding protein 2</fullName>
    </recommendedName>
</protein>
<evidence type="ECO:0000256" key="7">
    <source>
        <dbReference type="RuleBase" id="RU364023"/>
    </source>
</evidence>
<keyword evidence="4 7" id="KW-0547">Nucleotide-binding</keyword>
<dbReference type="InterPro" id="IPR023179">
    <property type="entry name" value="GTP-bd_ortho_bundle_sf"/>
</dbReference>
<keyword evidence="10" id="KW-1185">Reference proteome</keyword>
<accession>A0A177EHR4</accession>
<dbReference type="Proteomes" id="UP000185944">
    <property type="component" value="Unassembled WGS sequence"/>
</dbReference>
<gene>
    <name evidence="9" type="ORF">NEDG_01669</name>
</gene>
<dbReference type="PANTHER" id="PTHR11089:SF9">
    <property type="entry name" value="NUCLEOLAR GTP-BINDING PROTEIN 2"/>
    <property type="match status" value="1"/>
</dbReference>
<comment type="function">
    <text evidence="1 7">GTPase that associates with pre-60S ribosomal subunits in the nucleolus and is required for their nuclear export and maturation.</text>
</comment>
<dbReference type="GO" id="GO:2000200">
    <property type="term" value="P:regulation of ribosomal subunit export from nucleus"/>
    <property type="evidence" value="ECO:0007669"/>
    <property type="project" value="EnsemblFungi"/>
</dbReference>
<dbReference type="GeneID" id="93648019"/>
<reference evidence="9 10" key="1">
    <citation type="submission" date="2016-02" db="EMBL/GenBank/DDBJ databases">
        <title>Discovery of a natural microsporidian pathogen with a broad tissue tropism in Caenorhabditis elegans.</title>
        <authorList>
            <person name="Luallen R.J."/>
            <person name="Reinke A.W."/>
            <person name="Tong L."/>
            <person name="Botts M.R."/>
            <person name="Felix M.-A."/>
            <person name="Troemel E.R."/>
        </authorList>
    </citation>
    <scope>NUCLEOTIDE SEQUENCE [LARGE SCALE GENOMIC DNA]</scope>
    <source>
        <strain evidence="9 10">JUm2807</strain>
    </source>
</reference>
<dbReference type="InterPro" id="IPR030378">
    <property type="entry name" value="G_CP_dom"/>
</dbReference>
<dbReference type="GO" id="GO:0005730">
    <property type="term" value="C:nucleolus"/>
    <property type="evidence" value="ECO:0007669"/>
    <property type="project" value="UniProtKB-SubCell"/>
</dbReference>
<keyword evidence="6 7" id="KW-0539">Nucleus</keyword>
<dbReference type="PRINTS" id="PR00326">
    <property type="entry name" value="GTP1OBG"/>
</dbReference>
<evidence type="ECO:0000259" key="8">
    <source>
        <dbReference type="PROSITE" id="PS51721"/>
    </source>
</evidence>
<proteinExistence type="inferred from homology"/>
<dbReference type="GO" id="GO:0030687">
    <property type="term" value="C:preribosome, large subunit precursor"/>
    <property type="evidence" value="ECO:0007669"/>
    <property type="project" value="EnsemblFungi"/>
</dbReference>
<evidence type="ECO:0000256" key="2">
    <source>
        <dbReference type="ARBA" id="ARBA00004604"/>
    </source>
</evidence>
<dbReference type="GO" id="GO:0000055">
    <property type="term" value="P:ribosomal large subunit export from nucleus"/>
    <property type="evidence" value="ECO:0007669"/>
    <property type="project" value="EnsemblFungi"/>
</dbReference>
<dbReference type="CDD" id="cd01858">
    <property type="entry name" value="NGP_1"/>
    <property type="match status" value="1"/>
</dbReference>
<dbReference type="Gene3D" id="3.40.50.300">
    <property type="entry name" value="P-loop containing nucleotide triphosphate hydrolases"/>
    <property type="match status" value="1"/>
</dbReference>
<name>A0A177EHR4_9MICR</name>
<dbReference type="InterPro" id="IPR050755">
    <property type="entry name" value="TRAFAC_YlqF/YawG_RiboMat"/>
</dbReference>
<dbReference type="RefSeq" id="XP_067544977.1">
    <property type="nucleotide sequence ID" value="XM_067689087.1"/>
</dbReference>
<dbReference type="PROSITE" id="PS51721">
    <property type="entry name" value="G_CP"/>
    <property type="match status" value="1"/>
</dbReference>
<dbReference type="Gene3D" id="1.10.1580.10">
    <property type="match status" value="1"/>
</dbReference>
<dbReference type="InterPro" id="IPR006073">
    <property type="entry name" value="GTP-bd"/>
</dbReference>
<dbReference type="FunFam" id="3.40.50.300:FF:000559">
    <property type="entry name" value="Nuclear/nucleolar GTPase 2"/>
    <property type="match status" value="1"/>
</dbReference>
<evidence type="ECO:0000256" key="4">
    <source>
        <dbReference type="ARBA" id="ARBA00022741"/>
    </source>
</evidence>
<evidence type="ECO:0000256" key="5">
    <source>
        <dbReference type="ARBA" id="ARBA00023134"/>
    </source>
</evidence>
<comment type="subcellular location">
    <subcellularLocation>
        <location evidence="2 7">Nucleus</location>
        <location evidence="2 7">Nucleolus</location>
    </subcellularLocation>
</comment>
<dbReference type="PANTHER" id="PTHR11089">
    <property type="entry name" value="GTP-BINDING PROTEIN-RELATED"/>
    <property type="match status" value="1"/>
</dbReference>
<sequence length="434" mass="48989">MVEKGENFYRTKEKLAYWRMIQGGKPTRNAQGEITKHALFQNPVAEPGRIKNMRSWFSSTRMTDQRELESFREDLASTASNAYKVILDQGKVPMSLIQDEKEKKLKPIISFKDIFGKKATRKKVKLTVSTIEELAAKAAKPINIEHKEEKALQDNKDRVYLKGQSRRIWAELYKVLDSSDVVIHILDARDPLGTECTNIKRYLKENPHKHLIYLLNKVDLLPTGVTAKWLAYFSKTTPTLAYHAASIDKNYGKQSLTNLLRQFAKLHPDKKQISVGFVGYPNVGKSSIINTLKSKLVCTVAPIPGQTKVWQYISLMKRIYLIDCPGIVPPADKNETAVVLKGVVRVENITEPEEHIDALLQKADPGHIKNFYGIDPSEGSVKFLEDLAKKSGKLLKGGIPDISAVAKTVIHDWLRGRIPYYVLPPDTTVEATQV</sequence>
<evidence type="ECO:0000256" key="1">
    <source>
        <dbReference type="ARBA" id="ARBA00003892"/>
    </source>
</evidence>
<evidence type="ECO:0000256" key="6">
    <source>
        <dbReference type="ARBA" id="ARBA00023242"/>
    </source>
</evidence>
<dbReference type="EMBL" id="LTDL01000021">
    <property type="protein sequence ID" value="OAG31256.1"/>
    <property type="molecule type" value="Genomic_DNA"/>
</dbReference>
<evidence type="ECO:0000313" key="9">
    <source>
        <dbReference type="EMBL" id="OAG31256.1"/>
    </source>
</evidence>
<evidence type="ECO:0000256" key="3">
    <source>
        <dbReference type="ARBA" id="ARBA00022127"/>
    </source>
</evidence>
<dbReference type="OrthoDB" id="444945at2759"/>
<dbReference type="InterPro" id="IPR027417">
    <property type="entry name" value="P-loop_NTPase"/>
</dbReference>
<dbReference type="GO" id="GO:0070180">
    <property type="term" value="F:large ribosomal subunit rRNA binding"/>
    <property type="evidence" value="ECO:0007669"/>
    <property type="project" value="EnsemblFungi"/>
</dbReference>
<dbReference type="GO" id="GO:0005654">
    <property type="term" value="C:nucleoplasm"/>
    <property type="evidence" value="ECO:0007669"/>
    <property type="project" value="EnsemblFungi"/>
</dbReference>
<dbReference type="GO" id="GO:0005525">
    <property type="term" value="F:GTP binding"/>
    <property type="evidence" value="ECO:0007669"/>
    <property type="project" value="UniProtKB-KW"/>
</dbReference>
<keyword evidence="5 7" id="KW-0342">GTP-binding</keyword>
<organism evidence="9 10">
    <name type="scientific">Nematocida displodere</name>
    <dbReference type="NCBI Taxonomy" id="1805483"/>
    <lineage>
        <taxon>Eukaryota</taxon>
        <taxon>Fungi</taxon>
        <taxon>Fungi incertae sedis</taxon>
        <taxon>Microsporidia</taxon>
        <taxon>Nematocida</taxon>
    </lineage>
</organism>
<comment type="similarity">
    <text evidence="7">Belongs to the TRAFAC class YlqF/YawG GTPase family. NOG2 subfamily.</text>
</comment>
<dbReference type="VEuPathDB" id="MicrosporidiaDB:NEDG_01669"/>
<dbReference type="SUPFAM" id="SSF52540">
    <property type="entry name" value="P-loop containing nucleoside triphosphate hydrolases"/>
    <property type="match status" value="1"/>
</dbReference>
<comment type="caution">
    <text evidence="9">The sequence shown here is derived from an EMBL/GenBank/DDBJ whole genome shotgun (WGS) entry which is preliminary data.</text>
</comment>
<dbReference type="STRING" id="1805483.A0A177EHR4"/>